<feature type="compositionally biased region" description="Low complexity" evidence="1">
    <location>
        <begin position="64"/>
        <end position="77"/>
    </location>
</feature>
<accession>A0A8H8SUA9</accession>
<feature type="compositionally biased region" description="Polar residues" evidence="1">
    <location>
        <begin position="78"/>
        <end position="98"/>
    </location>
</feature>
<sequence>MAERAPVAYPNIGSSQINFSLPLRLARGRSMSSLPMHSSTRNQLEVPCSMRCRAASAPVSPVYTSGTTPTHPSGSDSIRSPTFSVPTPRSRTVSSINRQPPPRLQLEDQSRFRTNSLSSTTTSSLEASLAELQELIEVLSTPIPFDEEFFTAQNDSETGTKFEQSKYIPTTPNRARVLVPQYEPGPRWI</sequence>
<evidence type="ECO:0000313" key="2">
    <source>
        <dbReference type="EMBL" id="QRW18294.1"/>
    </source>
</evidence>
<name>A0A8H8SUA9_9AGAM</name>
<proteinExistence type="predicted"/>
<dbReference type="AlphaFoldDB" id="A0A8H8SUA9"/>
<evidence type="ECO:0000256" key="1">
    <source>
        <dbReference type="SAM" id="MobiDB-lite"/>
    </source>
</evidence>
<reference evidence="2" key="1">
    <citation type="submission" date="2020-05" db="EMBL/GenBank/DDBJ databases">
        <title>Evolutionary and genomic comparisons of hybrid uninucleate and nonhybrid Rhizoctonia fungi.</title>
        <authorList>
            <person name="Li C."/>
            <person name="Chen X."/>
        </authorList>
    </citation>
    <scope>NUCLEOTIDE SEQUENCE</scope>
    <source>
        <strain evidence="2">AG-1 IA</strain>
    </source>
</reference>
<protein>
    <submittedName>
        <fullName evidence="2">Uncharacterized protein</fullName>
    </submittedName>
</protein>
<dbReference type="EMBL" id="CP059660">
    <property type="protein sequence ID" value="QRW18294.1"/>
    <property type="molecule type" value="Genomic_DNA"/>
</dbReference>
<dbReference type="Proteomes" id="UP000650533">
    <property type="component" value="Chromosome 3"/>
</dbReference>
<evidence type="ECO:0000313" key="3">
    <source>
        <dbReference type="Proteomes" id="UP000650533"/>
    </source>
</evidence>
<organism evidence="2 3">
    <name type="scientific">Rhizoctonia solani</name>
    <dbReference type="NCBI Taxonomy" id="456999"/>
    <lineage>
        <taxon>Eukaryota</taxon>
        <taxon>Fungi</taxon>
        <taxon>Dikarya</taxon>
        <taxon>Basidiomycota</taxon>
        <taxon>Agaricomycotina</taxon>
        <taxon>Agaricomycetes</taxon>
        <taxon>Cantharellales</taxon>
        <taxon>Ceratobasidiaceae</taxon>
        <taxon>Rhizoctonia</taxon>
    </lineage>
</organism>
<dbReference type="RefSeq" id="XP_043178531.1">
    <property type="nucleotide sequence ID" value="XM_043323035.1"/>
</dbReference>
<gene>
    <name evidence="2" type="ORF">RhiXN_03218</name>
</gene>
<dbReference type="KEGG" id="rsx:RhiXN_03218"/>
<dbReference type="GeneID" id="67025498"/>
<feature type="region of interest" description="Disordered" evidence="1">
    <location>
        <begin position="58"/>
        <end position="103"/>
    </location>
</feature>